<organism evidence="1 2">
    <name type="scientific">Namhaeicola litoreus</name>
    <dbReference type="NCBI Taxonomy" id="1052145"/>
    <lineage>
        <taxon>Bacteria</taxon>
        <taxon>Pseudomonadati</taxon>
        <taxon>Bacteroidota</taxon>
        <taxon>Flavobacteriia</taxon>
        <taxon>Flavobacteriales</taxon>
        <taxon>Flavobacteriaceae</taxon>
        <taxon>Namhaeicola</taxon>
    </lineage>
</organism>
<sequence length="62" mass="7287">MVCQELILPTPAYWDFSIERLDLRKIKHPSLAADELQLTEPKLRSRQSVKNMLYMILVMGRV</sequence>
<accession>A0ABW3Y1X5</accession>
<dbReference type="RefSeq" id="WP_377176846.1">
    <property type="nucleotide sequence ID" value="NZ_JBHTMY010000002.1"/>
</dbReference>
<comment type="caution">
    <text evidence="1">The sequence shown here is derived from an EMBL/GenBank/DDBJ whole genome shotgun (WGS) entry which is preliminary data.</text>
</comment>
<proteinExistence type="predicted"/>
<evidence type="ECO:0000313" key="1">
    <source>
        <dbReference type="EMBL" id="MFD1314920.1"/>
    </source>
</evidence>
<gene>
    <name evidence="1" type="ORF">ACFQ39_04780</name>
</gene>
<keyword evidence="2" id="KW-1185">Reference proteome</keyword>
<reference evidence="2" key="1">
    <citation type="journal article" date="2019" name="Int. J. Syst. Evol. Microbiol.">
        <title>The Global Catalogue of Microorganisms (GCM) 10K type strain sequencing project: providing services to taxonomists for standard genome sequencing and annotation.</title>
        <authorList>
            <consortium name="The Broad Institute Genomics Platform"/>
            <consortium name="The Broad Institute Genome Sequencing Center for Infectious Disease"/>
            <person name="Wu L."/>
            <person name="Ma J."/>
        </authorList>
    </citation>
    <scope>NUCLEOTIDE SEQUENCE [LARGE SCALE GENOMIC DNA]</scope>
    <source>
        <strain evidence="2">CCUG 61485</strain>
    </source>
</reference>
<dbReference type="EMBL" id="JBHTMY010000002">
    <property type="protein sequence ID" value="MFD1314920.1"/>
    <property type="molecule type" value="Genomic_DNA"/>
</dbReference>
<evidence type="ECO:0000313" key="2">
    <source>
        <dbReference type="Proteomes" id="UP001597201"/>
    </source>
</evidence>
<protein>
    <submittedName>
        <fullName evidence="1">Uncharacterized protein</fullName>
    </submittedName>
</protein>
<dbReference type="Proteomes" id="UP001597201">
    <property type="component" value="Unassembled WGS sequence"/>
</dbReference>
<name>A0ABW3Y1X5_9FLAO</name>